<evidence type="ECO:0000256" key="10">
    <source>
        <dbReference type="SAM" id="MobiDB-lite"/>
    </source>
</evidence>
<evidence type="ECO:0000313" key="12">
    <source>
        <dbReference type="EMBL" id="KAH7532480.1"/>
    </source>
</evidence>
<evidence type="ECO:0000256" key="5">
    <source>
        <dbReference type="ARBA" id="ARBA00023235"/>
    </source>
</evidence>
<dbReference type="Proteomes" id="UP000813462">
    <property type="component" value="Unassembled WGS sequence"/>
</dbReference>
<accession>A0A978VHB1</accession>
<organism evidence="12 13">
    <name type="scientific">Ziziphus jujuba var. spinosa</name>
    <dbReference type="NCBI Taxonomy" id="714518"/>
    <lineage>
        <taxon>Eukaryota</taxon>
        <taxon>Viridiplantae</taxon>
        <taxon>Streptophyta</taxon>
        <taxon>Embryophyta</taxon>
        <taxon>Tracheophyta</taxon>
        <taxon>Spermatophyta</taxon>
        <taxon>Magnoliopsida</taxon>
        <taxon>eudicotyledons</taxon>
        <taxon>Gunneridae</taxon>
        <taxon>Pentapetalae</taxon>
        <taxon>rosids</taxon>
        <taxon>fabids</taxon>
        <taxon>Rosales</taxon>
        <taxon>Rhamnaceae</taxon>
        <taxon>Paliureae</taxon>
        <taxon>Ziziphus</taxon>
    </lineage>
</organism>
<dbReference type="SMART" id="SM00973">
    <property type="entry name" value="Sec63"/>
    <property type="match status" value="1"/>
</dbReference>
<evidence type="ECO:0000313" key="13">
    <source>
        <dbReference type="Proteomes" id="UP000813462"/>
    </source>
</evidence>
<evidence type="ECO:0000256" key="1">
    <source>
        <dbReference type="ARBA" id="ARBA00022741"/>
    </source>
</evidence>
<keyword evidence="1" id="KW-0547">Nucleotide-binding</keyword>
<protein>
    <recommendedName>
        <fullName evidence="8">DNA 3'-5' helicase</fullName>
        <ecNumber evidence="8">5.6.2.4</ecNumber>
    </recommendedName>
</protein>
<feature type="compositionally biased region" description="Polar residues" evidence="10">
    <location>
        <begin position="873"/>
        <end position="885"/>
    </location>
</feature>
<dbReference type="PANTHER" id="PTHR47835">
    <property type="entry name" value="HFM1, ATP DEPENDENT DNA HELICASE HOMOLOG"/>
    <property type="match status" value="1"/>
</dbReference>
<dbReference type="SMART" id="SM00487">
    <property type="entry name" value="DEXDc"/>
    <property type="match status" value="1"/>
</dbReference>
<dbReference type="GO" id="GO:0003676">
    <property type="term" value="F:nucleic acid binding"/>
    <property type="evidence" value="ECO:0007669"/>
    <property type="project" value="InterPro"/>
</dbReference>
<keyword evidence="5" id="KW-0413">Isomerase</keyword>
<dbReference type="Pfam" id="PF23445">
    <property type="entry name" value="WHD_SNRNP200"/>
    <property type="match status" value="1"/>
</dbReference>
<keyword evidence="3" id="KW-0347">Helicase</keyword>
<dbReference type="GO" id="GO:0016787">
    <property type="term" value="F:hydrolase activity"/>
    <property type="evidence" value="ECO:0007669"/>
    <property type="project" value="UniProtKB-KW"/>
</dbReference>
<dbReference type="EMBL" id="JAEACU010000004">
    <property type="protein sequence ID" value="KAH7532480.1"/>
    <property type="molecule type" value="Genomic_DNA"/>
</dbReference>
<dbReference type="GO" id="GO:0043138">
    <property type="term" value="F:3'-5' DNA helicase activity"/>
    <property type="evidence" value="ECO:0007669"/>
    <property type="project" value="UniProtKB-EC"/>
</dbReference>
<dbReference type="InterPro" id="IPR011545">
    <property type="entry name" value="DEAD/DEAH_box_helicase_dom"/>
</dbReference>
<evidence type="ECO:0000259" key="11">
    <source>
        <dbReference type="PROSITE" id="PS51192"/>
    </source>
</evidence>
<evidence type="ECO:0000256" key="3">
    <source>
        <dbReference type="ARBA" id="ARBA00022806"/>
    </source>
</evidence>
<comment type="catalytic activity">
    <reaction evidence="9">
        <text>ATP + H2O = ADP + phosphate + H(+)</text>
        <dbReference type="Rhea" id="RHEA:13065"/>
        <dbReference type="ChEBI" id="CHEBI:15377"/>
        <dbReference type="ChEBI" id="CHEBI:15378"/>
        <dbReference type="ChEBI" id="CHEBI:30616"/>
        <dbReference type="ChEBI" id="CHEBI:43474"/>
        <dbReference type="ChEBI" id="CHEBI:456216"/>
        <dbReference type="EC" id="5.6.2.4"/>
    </reaction>
</comment>
<comment type="catalytic activity">
    <reaction evidence="7">
        <text>Couples ATP hydrolysis with the unwinding of duplex DNA by translocating in the 3'-5' direction.</text>
        <dbReference type="EC" id="5.6.2.4"/>
    </reaction>
</comment>
<dbReference type="InterPro" id="IPR027417">
    <property type="entry name" value="P-loop_NTPase"/>
</dbReference>
<dbReference type="InterPro" id="IPR014001">
    <property type="entry name" value="Helicase_ATP-bd"/>
</dbReference>
<evidence type="ECO:0000256" key="8">
    <source>
        <dbReference type="ARBA" id="ARBA00034808"/>
    </source>
</evidence>
<reference evidence="12" key="1">
    <citation type="journal article" date="2021" name="Front. Plant Sci.">
        <title>Chromosome-Scale Genome Assembly for Chinese Sour Jujube and Insights Into Its Genome Evolution and Domestication Signature.</title>
        <authorList>
            <person name="Shen L.-Y."/>
            <person name="Luo H."/>
            <person name="Wang X.-L."/>
            <person name="Wang X.-M."/>
            <person name="Qiu X.-J."/>
            <person name="Liu H."/>
            <person name="Zhou S.-S."/>
            <person name="Jia K.-H."/>
            <person name="Nie S."/>
            <person name="Bao Y.-T."/>
            <person name="Zhang R.-G."/>
            <person name="Yun Q.-Z."/>
            <person name="Chai Y.-H."/>
            <person name="Lu J.-Y."/>
            <person name="Li Y."/>
            <person name="Zhao S.-W."/>
            <person name="Mao J.-F."/>
            <person name="Jia S.-G."/>
            <person name="Mao Y.-M."/>
        </authorList>
    </citation>
    <scope>NUCLEOTIDE SEQUENCE</scope>
    <source>
        <strain evidence="12">AT0</strain>
        <tissue evidence="12">Leaf</tissue>
    </source>
</reference>
<dbReference type="InterPro" id="IPR057842">
    <property type="entry name" value="WH_MER3"/>
</dbReference>
<dbReference type="GO" id="GO:0005524">
    <property type="term" value="F:ATP binding"/>
    <property type="evidence" value="ECO:0007669"/>
    <property type="project" value="UniProtKB-KW"/>
</dbReference>
<dbReference type="Pfam" id="PF00270">
    <property type="entry name" value="DEAD"/>
    <property type="match status" value="1"/>
</dbReference>
<feature type="region of interest" description="Disordered" evidence="10">
    <location>
        <begin position="870"/>
        <end position="889"/>
    </location>
</feature>
<evidence type="ECO:0000256" key="7">
    <source>
        <dbReference type="ARBA" id="ARBA00034617"/>
    </source>
</evidence>
<evidence type="ECO:0000256" key="4">
    <source>
        <dbReference type="ARBA" id="ARBA00022840"/>
    </source>
</evidence>
<sequence>MDSYTLKSVSDLPAPFRSTFSFRYFNSLQSECFPVCFHSDVNMVVSAPTGSGKTVLFELCILRLLSRFISEEKFFHVKGTLKTIYIAPSKALVQEKLRHWNQKFGSWGINCLELTGDNESYSLRNVQEADIILTTPEVRMKLWYRNTLITSPILLTRHSLKGGGLSFFSDIALLLIDEVHLLNDPRGAALEAIVSRIKILSQNPDMKLSSLANVRFLAVSATIPNIEDLGKIQTQWFGEEMRPVKLTTKVFGYAPAKNDFLFEKRLQNYIFDILMQNSRGKSALVFCSTRKGAQEAAQRISHVAMTFGHSNPFIKDREQQERLREASLSCSDKQMQSYIIYGVNVQPEIMEAYGNTLGIAAIRGIGHDFNYGIYIDQKVSVLKMCGRAGRPPFDDTGVVIIMTRRDTVVHLYENLLNGCEMVESQLLSCLTEHLTAEIVQLTVSDITRAIEWMKCSYLYVRMKKNPGNYAVKKAISSDRIEKHLQEICVQKVNELSMHQMIWTDEDGFLLKPLEPGRLMTKYYLKFDSMKLIMQTPVNCTLEDALRIICRAGEIAWIQLRRNEKKPLNDINNDKDGRLRFHILSDNGKRKKRIQTREEKIFVLVNDCLTGDPSVRDLSLTQDMNSICSNGCRIAKCMKEFFIYKKNYKGALNSTLLAKSLYQKLWDDSPYLLKQLPGIGMVTAKALHSMEIQSFEALAEADPRRIEIITGRKYPFGNHIKDSLLSLPPKVDLKVEETECQIRGKSKLMVTLTRMTQPLQSMKRHYADMIVGSEEDNLILFHEKIRVDEFSSPYSATIFLSNPPQGKLNVKADLVFEEYITYSSVHVVGIDLHQKVVLVKERSFNLNNQMGKMQQSSFAPPQEVYVIEDDEETTSQAPIKDVNSSIKSKRQSESAPSFNLLDEDLDEGDAEGKFTSTFMIYVSVLFHPFSLITCILPLIIEGELSVKVTEEENKIMTEKNIFDSIREKAKSFPEFPPSNIVQSPSTEALILTRKRTREKQLESYSEVEVLNELGENIPKWSMAKSYVEPSEAEQNAHNTGGLPPDPKDFPFKSFTEETIFDHIRKKAKNFPQLRKQPEYCTDAFDVLQGTKCSDVMGDYILISDTENGEVEKDVYGSRVSQKVKQNLYSGSSYQTFGTKNVTPRISSTGTDQSSIKMPAFDVPVLKNSKEKSDPCSSIESRKKQRHYPSILTILQCETVVHSKMENFAGNWVLEMAAPKIAHAAYQGPNVLKDIFYGISMGLAAGFLWKIHHWNVQRKTKEFYEMLDRGEISVVVEDE</sequence>
<dbReference type="EC" id="5.6.2.4" evidence="8"/>
<dbReference type="Gene3D" id="3.40.50.300">
    <property type="entry name" value="P-loop containing nucleotide triphosphate hydrolases"/>
    <property type="match status" value="3"/>
</dbReference>
<feature type="domain" description="Helicase ATP-binding" evidence="11">
    <location>
        <begin position="34"/>
        <end position="241"/>
    </location>
</feature>
<gene>
    <name evidence="12" type="ORF">FEM48_Zijuj04G0024400</name>
</gene>
<dbReference type="FunFam" id="1.10.10.10:FF:000012">
    <property type="entry name" value="U5 small nuclear ribonucleoprotein helicase"/>
    <property type="match status" value="1"/>
</dbReference>
<evidence type="ECO:0000256" key="2">
    <source>
        <dbReference type="ARBA" id="ARBA00022801"/>
    </source>
</evidence>
<dbReference type="Gene3D" id="1.10.150.20">
    <property type="entry name" value="5' to 3' exonuclease, C-terminal subdomain"/>
    <property type="match status" value="1"/>
</dbReference>
<dbReference type="SUPFAM" id="SSF52540">
    <property type="entry name" value="P-loop containing nucleoside triphosphate hydrolases"/>
    <property type="match status" value="2"/>
</dbReference>
<dbReference type="Pfam" id="PF02889">
    <property type="entry name" value="Sec63"/>
    <property type="match status" value="1"/>
</dbReference>
<dbReference type="FunFam" id="1.10.3380.10:FF:000008">
    <property type="entry name" value="DExH-box ATP-dependent RNA helicase DExH17"/>
    <property type="match status" value="1"/>
</dbReference>
<proteinExistence type="predicted"/>
<comment type="caution">
    <text evidence="12">The sequence shown here is derived from an EMBL/GenBank/DDBJ whole genome shotgun (WGS) entry which is preliminary data.</text>
</comment>
<dbReference type="Gene3D" id="1.10.10.10">
    <property type="entry name" value="Winged helix-like DNA-binding domain superfamily/Winged helix DNA-binding domain"/>
    <property type="match status" value="1"/>
</dbReference>
<dbReference type="InterPro" id="IPR052247">
    <property type="entry name" value="Meiotic_Crossover_Helicase"/>
</dbReference>
<keyword evidence="6" id="KW-0469">Meiosis</keyword>
<evidence type="ECO:0000256" key="6">
    <source>
        <dbReference type="ARBA" id="ARBA00023254"/>
    </source>
</evidence>
<dbReference type="SUPFAM" id="SSF158702">
    <property type="entry name" value="Sec63 N-terminal domain-like"/>
    <property type="match status" value="1"/>
</dbReference>
<dbReference type="GO" id="GO:0051321">
    <property type="term" value="P:meiotic cell cycle"/>
    <property type="evidence" value="ECO:0007669"/>
    <property type="project" value="UniProtKB-KW"/>
</dbReference>
<dbReference type="AlphaFoldDB" id="A0A978VHB1"/>
<name>A0A978VHB1_ZIZJJ</name>
<dbReference type="PROSITE" id="PS51192">
    <property type="entry name" value="HELICASE_ATP_BIND_1"/>
    <property type="match status" value="1"/>
</dbReference>
<dbReference type="InterPro" id="IPR004179">
    <property type="entry name" value="Sec63-dom"/>
</dbReference>
<evidence type="ECO:0000256" key="9">
    <source>
        <dbReference type="ARBA" id="ARBA00048988"/>
    </source>
</evidence>
<dbReference type="InterPro" id="IPR036388">
    <property type="entry name" value="WH-like_DNA-bd_sf"/>
</dbReference>
<keyword evidence="2" id="KW-0378">Hydrolase</keyword>
<dbReference type="PANTHER" id="PTHR47835:SF3">
    <property type="entry name" value="HELICASE FOR MEIOSIS 1"/>
    <property type="match status" value="1"/>
</dbReference>
<dbReference type="Gene3D" id="1.10.3380.10">
    <property type="entry name" value="Sec63 N-terminal domain-like domain"/>
    <property type="match status" value="1"/>
</dbReference>
<keyword evidence="4" id="KW-0067">ATP-binding</keyword>
<feature type="region of interest" description="Disordered" evidence="10">
    <location>
        <begin position="1027"/>
        <end position="1047"/>
    </location>
</feature>